<accession>A1RWE2</accession>
<dbReference type="PIRSF" id="PIRSF001400">
    <property type="entry name" value="Enolase"/>
    <property type="match status" value="1"/>
</dbReference>
<comment type="subcellular location">
    <subcellularLocation>
        <location evidence="6">Cytoplasm</location>
    </subcellularLocation>
    <subcellularLocation>
        <location evidence="6">Secreted</location>
    </subcellularLocation>
    <subcellularLocation>
        <location evidence="6">Cell surface</location>
    </subcellularLocation>
    <text evidence="6">Fractions of enolase are present in both the cytoplasm and on the cell surface.</text>
</comment>
<dbReference type="HAMAP" id="MF_00318">
    <property type="entry name" value="Enolase"/>
    <property type="match status" value="1"/>
</dbReference>
<comment type="similarity">
    <text evidence="2 6">Belongs to the enolase family.</text>
</comment>
<protein>
    <recommendedName>
        <fullName evidence="6">Enolase</fullName>
        <ecNumber evidence="6">4.2.1.11</ecNumber>
    </recommendedName>
    <alternativeName>
        <fullName evidence="6">2-phospho-D-glycerate hydro-lyase</fullName>
    </alternativeName>
    <alternativeName>
        <fullName evidence="6">2-phosphoglycerate dehydratase</fullName>
    </alternativeName>
</protein>
<keyword evidence="6 9" id="KW-0479">Metal-binding</keyword>
<evidence type="ECO:0000259" key="10">
    <source>
        <dbReference type="SMART" id="SM01192"/>
    </source>
</evidence>
<evidence type="ECO:0000256" key="5">
    <source>
        <dbReference type="ARBA" id="ARBA00023239"/>
    </source>
</evidence>
<dbReference type="CDD" id="cd03313">
    <property type="entry name" value="enolase"/>
    <property type="match status" value="1"/>
</dbReference>
<dbReference type="GO" id="GO:0006096">
    <property type="term" value="P:glycolytic process"/>
    <property type="evidence" value="ECO:0007669"/>
    <property type="project" value="UniProtKB-UniRule"/>
</dbReference>
<dbReference type="UniPathway" id="UPA00109">
    <property type="reaction ID" value="UER00187"/>
</dbReference>
<feature type="binding site" evidence="8">
    <location>
        <position position="320"/>
    </location>
    <ligand>
        <name>substrate</name>
    </ligand>
</feature>
<dbReference type="SUPFAM" id="SSF54826">
    <property type="entry name" value="Enolase N-terminal domain-like"/>
    <property type="match status" value="1"/>
</dbReference>
<dbReference type="NCBIfam" id="TIGR01060">
    <property type="entry name" value="eno"/>
    <property type="match status" value="1"/>
</dbReference>
<dbReference type="HOGENOM" id="CLU_031223_2_1_2"/>
<dbReference type="EC" id="4.2.1.11" evidence="6"/>
<evidence type="ECO:0000256" key="1">
    <source>
        <dbReference type="ARBA" id="ARBA00005031"/>
    </source>
</evidence>
<evidence type="ECO:0000256" key="6">
    <source>
        <dbReference type="HAMAP-Rule" id="MF_00318"/>
    </source>
</evidence>
<feature type="binding site" evidence="6">
    <location>
        <position position="375"/>
    </location>
    <ligand>
        <name>(2R)-2-phosphoglycerate</name>
        <dbReference type="ChEBI" id="CHEBI:58289"/>
    </ligand>
</feature>
<dbReference type="GO" id="GO:0009986">
    <property type="term" value="C:cell surface"/>
    <property type="evidence" value="ECO:0007669"/>
    <property type="project" value="UniProtKB-SubCell"/>
</dbReference>
<keyword evidence="3 6" id="KW-0460">Magnesium</keyword>
<feature type="binding site" evidence="8">
    <location>
        <position position="396"/>
    </location>
    <ligand>
        <name>substrate</name>
    </ligand>
</feature>
<feature type="domain" description="Enolase C-terminal TIM barrel" evidence="10">
    <location>
        <begin position="147"/>
        <end position="433"/>
    </location>
</feature>
<dbReference type="GO" id="GO:0000287">
    <property type="term" value="F:magnesium ion binding"/>
    <property type="evidence" value="ECO:0007669"/>
    <property type="project" value="UniProtKB-UniRule"/>
</dbReference>
<dbReference type="InterPro" id="IPR020809">
    <property type="entry name" value="Enolase_CS"/>
</dbReference>
<evidence type="ECO:0000256" key="3">
    <source>
        <dbReference type="ARBA" id="ARBA00022842"/>
    </source>
</evidence>
<proteinExistence type="inferred from homology"/>
<dbReference type="SUPFAM" id="SSF51604">
    <property type="entry name" value="Enolase C-terminal domain-like"/>
    <property type="match status" value="1"/>
</dbReference>
<dbReference type="Pfam" id="PF00113">
    <property type="entry name" value="Enolase_C"/>
    <property type="match status" value="1"/>
</dbReference>
<dbReference type="PROSITE" id="PS00164">
    <property type="entry name" value="ENOLASE"/>
    <property type="match status" value="1"/>
</dbReference>
<feature type="binding site" evidence="6">
    <location>
        <position position="171"/>
    </location>
    <ligand>
        <name>(2R)-2-phosphoglycerate</name>
        <dbReference type="ChEBI" id="CHEBI:58289"/>
    </ligand>
</feature>
<keyword evidence="6" id="KW-0964">Secreted</keyword>
<dbReference type="Pfam" id="PF03952">
    <property type="entry name" value="Enolase_N"/>
    <property type="match status" value="1"/>
</dbReference>
<dbReference type="Gene3D" id="3.30.390.10">
    <property type="entry name" value="Enolase-like, N-terminal domain"/>
    <property type="match status" value="1"/>
</dbReference>
<dbReference type="SMART" id="SM01192">
    <property type="entry name" value="Enolase_C"/>
    <property type="match status" value="1"/>
</dbReference>
<evidence type="ECO:0000256" key="8">
    <source>
        <dbReference type="PIRSR" id="PIRSR001400-2"/>
    </source>
</evidence>
<feature type="binding site" evidence="6">
    <location>
        <position position="374"/>
    </location>
    <ligand>
        <name>(2R)-2-phosphoglycerate</name>
        <dbReference type="ChEBI" id="CHEBI:58289"/>
    </ligand>
</feature>
<dbReference type="InterPro" id="IPR036849">
    <property type="entry name" value="Enolase-like_C_sf"/>
</dbReference>
<dbReference type="GO" id="GO:0000015">
    <property type="term" value="C:phosphopyruvate hydratase complex"/>
    <property type="evidence" value="ECO:0007669"/>
    <property type="project" value="InterPro"/>
</dbReference>
<dbReference type="Gene3D" id="3.20.20.120">
    <property type="entry name" value="Enolase-like C-terminal domain"/>
    <property type="match status" value="1"/>
</dbReference>
<keyword evidence="6" id="KW-0963">Cytoplasm</keyword>
<feature type="binding site" evidence="8">
    <location>
        <begin position="372"/>
        <end position="375"/>
    </location>
    <ligand>
        <name>substrate</name>
    </ligand>
</feature>
<dbReference type="PANTHER" id="PTHR11902:SF1">
    <property type="entry name" value="ENOLASE"/>
    <property type="match status" value="1"/>
</dbReference>
<evidence type="ECO:0000256" key="4">
    <source>
        <dbReference type="ARBA" id="ARBA00023152"/>
    </source>
</evidence>
<organism evidence="12 13">
    <name type="scientific">Thermofilum pendens (strain DSM 2475 / Hrk 5)</name>
    <dbReference type="NCBI Taxonomy" id="368408"/>
    <lineage>
        <taxon>Archaea</taxon>
        <taxon>Thermoproteota</taxon>
        <taxon>Thermoprotei</taxon>
        <taxon>Thermofilales</taxon>
        <taxon>Thermofilaceae</taxon>
        <taxon>Thermofilum</taxon>
    </lineage>
</organism>
<dbReference type="InterPro" id="IPR020810">
    <property type="entry name" value="Enolase_C"/>
</dbReference>
<dbReference type="SFLD" id="SFLDF00002">
    <property type="entry name" value="enolase"/>
    <property type="match status" value="1"/>
</dbReference>
<feature type="binding site" evidence="8">
    <location>
        <position position="163"/>
    </location>
    <ligand>
        <name>substrate</name>
    </ligand>
</feature>
<feature type="active site" description="Proton donor" evidence="6 7">
    <location>
        <position position="215"/>
    </location>
</feature>
<evidence type="ECO:0000256" key="7">
    <source>
        <dbReference type="PIRSR" id="PIRSR001400-1"/>
    </source>
</evidence>
<feature type="binding site" evidence="6 9">
    <location>
        <position position="295"/>
    </location>
    <ligand>
        <name>Mg(2+)</name>
        <dbReference type="ChEBI" id="CHEBI:18420"/>
    </ligand>
</feature>
<dbReference type="KEGG" id="tpe:Tpen_0112"/>
<dbReference type="AlphaFoldDB" id="A1RWE2"/>
<dbReference type="EnsemblBacteria" id="ABL77522">
    <property type="protein sequence ID" value="ABL77522"/>
    <property type="gene ID" value="Tpen_0112"/>
</dbReference>
<keyword evidence="5 6" id="KW-0456">Lyase</keyword>
<dbReference type="EMBL" id="CP000505">
    <property type="protein sequence ID" value="ABL77522.1"/>
    <property type="molecule type" value="Genomic_DNA"/>
</dbReference>
<feature type="binding site" evidence="8">
    <location>
        <position position="172"/>
    </location>
    <ligand>
        <name>substrate</name>
    </ligand>
</feature>
<evidence type="ECO:0000259" key="11">
    <source>
        <dbReference type="SMART" id="SM01193"/>
    </source>
</evidence>
<evidence type="ECO:0000313" key="12">
    <source>
        <dbReference type="EMBL" id="ABL77522.1"/>
    </source>
</evidence>
<dbReference type="InterPro" id="IPR020811">
    <property type="entry name" value="Enolase_N"/>
</dbReference>
<keyword evidence="13" id="KW-1185">Reference proteome</keyword>
<dbReference type="STRING" id="368408.Tpen_0112"/>
<dbReference type="Proteomes" id="UP000000641">
    <property type="component" value="Chromosome"/>
</dbReference>
<dbReference type="GO" id="GO:0004634">
    <property type="term" value="F:phosphopyruvate hydratase activity"/>
    <property type="evidence" value="ECO:0007669"/>
    <property type="project" value="UniProtKB-UniRule"/>
</dbReference>
<keyword evidence="4 6" id="KW-0324">Glycolysis</keyword>
<feature type="active site" description="Proton acceptor" evidence="6 7">
    <location>
        <position position="345"/>
    </location>
</feature>
<comment type="cofactor">
    <cofactor evidence="6">
        <name>Mg(2+)</name>
        <dbReference type="ChEBI" id="CHEBI:18420"/>
    </cofactor>
    <text evidence="6">Binds a second Mg(2+) ion via substrate during catalysis.</text>
</comment>
<evidence type="ECO:0000256" key="9">
    <source>
        <dbReference type="PIRSR" id="PIRSR001400-3"/>
    </source>
</evidence>
<dbReference type="PRINTS" id="PR00148">
    <property type="entry name" value="ENOLASE"/>
</dbReference>
<dbReference type="SFLD" id="SFLDS00001">
    <property type="entry name" value="Enolase"/>
    <property type="match status" value="1"/>
</dbReference>
<feature type="binding site" evidence="6 9">
    <location>
        <position position="252"/>
    </location>
    <ligand>
        <name>Mg(2+)</name>
        <dbReference type="ChEBI" id="CHEBI:18420"/>
    </ligand>
</feature>
<feature type="binding site" evidence="8">
    <location>
        <position position="295"/>
    </location>
    <ligand>
        <name>substrate</name>
    </ligand>
</feature>
<dbReference type="GO" id="GO:0005576">
    <property type="term" value="C:extracellular region"/>
    <property type="evidence" value="ECO:0007669"/>
    <property type="project" value="UniProtKB-SubCell"/>
</dbReference>
<dbReference type="eggNOG" id="arCOG01169">
    <property type="taxonomic scope" value="Archaea"/>
</dbReference>
<dbReference type="FunFam" id="3.30.390.10:FF:000001">
    <property type="entry name" value="Enolase"/>
    <property type="match status" value="1"/>
</dbReference>
<dbReference type="SMART" id="SM01193">
    <property type="entry name" value="Enolase_N"/>
    <property type="match status" value="1"/>
</dbReference>
<feature type="binding site" evidence="6">
    <location>
        <position position="396"/>
    </location>
    <ligand>
        <name>(2R)-2-phosphoglycerate</name>
        <dbReference type="ChEBI" id="CHEBI:58289"/>
    </ligand>
</feature>
<feature type="binding site" evidence="6">
    <location>
        <position position="345"/>
    </location>
    <ligand>
        <name>(2R)-2-phosphoglycerate</name>
        <dbReference type="ChEBI" id="CHEBI:58289"/>
    </ligand>
</feature>
<comment type="function">
    <text evidence="6">Catalyzes the reversible conversion of 2-phosphoglycerate (2-PG) into phosphoenolpyruvate (PEP). It is essential for the degradation of carbohydrates via glycolysis.</text>
</comment>
<feature type="binding site" evidence="6 9">
    <location>
        <position position="320"/>
    </location>
    <ligand>
        <name>Mg(2+)</name>
        <dbReference type="ChEBI" id="CHEBI:18420"/>
    </ligand>
</feature>
<dbReference type="InterPro" id="IPR029017">
    <property type="entry name" value="Enolase-like_N"/>
</dbReference>
<comment type="catalytic activity">
    <reaction evidence="6">
        <text>(2R)-2-phosphoglycerate = phosphoenolpyruvate + H2O</text>
        <dbReference type="Rhea" id="RHEA:10164"/>
        <dbReference type="ChEBI" id="CHEBI:15377"/>
        <dbReference type="ChEBI" id="CHEBI:58289"/>
        <dbReference type="ChEBI" id="CHEBI:58702"/>
        <dbReference type="EC" id="4.2.1.11"/>
    </reaction>
</comment>
<comment type="pathway">
    <text evidence="1 6">Carbohydrate degradation; glycolysis; pyruvate from D-glyceraldehyde 3-phosphate: step 4/5.</text>
</comment>
<evidence type="ECO:0000256" key="2">
    <source>
        <dbReference type="ARBA" id="ARBA00009604"/>
    </source>
</evidence>
<gene>
    <name evidence="6" type="primary">eno</name>
    <name evidence="12" type="ordered locus">Tpen_0112</name>
</gene>
<comment type="cofactor">
    <cofactor evidence="9">
        <name>Mg(2+)</name>
        <dbReference type="ChEBI" id="CHEBI:18420"/>
    </cofactor>
    <text evidence="9">Mg(2+) is required for catalysis and for stabilizing the dimer.</text>
</comment>
<dbReference type="SFLD" id="SFLDG00178">
    <property type="entry name" value="enolase"/>
    <property type="match status" value="1"/>
</dbReference>
<reference evidence="13" key="1">
    <citation type="journal article" date="2008" name="J. Bacteriol.">
        <title>Genome sequence of Thermofilum pendens reveals an exceptional loss of biosynthetic pathways without genome reduction.</title>
        <authorList>
            <person name="Anderson I."/>
            <person name="Rodriguez J."/>
            <person name="Susanti D."/>
            <person name="Porat I."/>
            <person name="Reich C."/>
            <person name="Ulrich L.E."/>
            <person name="Elkins J.G."/>
            <person name="Mavromatis K."/>
            <person name="Lykidis A."/>
            <person name="Kim E."/>
            <person name="Thompson L.S."/>
            <person name="Nolan M."/>
            <person name="Land M."/>
            <person name="Copeland A."/>
            <person name="Lapidus A."/>
            <person name="Lucas S."/>
            <person name="Detter C."/>
            <person name="Zhulin I.B."/>
            <person name="Olsen G.J."/>
            <person name="Whitman W."/>
            <person name="Mukhopadhyay B."/>
            <person name="Bristow J."/>
            <person name="Kyrpides N."/>
        </authorList>
    </citation>
    <scope>NUCLEOTIDE SEQUENCE [LARGE SCALE GENOMIC DNA]</scope>
    <source>
        <strain evidence="13">DSM 2475 / Hrk 5</strain>
    </source>
</reference>
<dbReference type="PANTHER" id="PTHR11902">
    <property type="entry name" value="ENOLASE"/>
    <property type="match status" value="1"/>
</dbReference>
<sequence length="438" mass="47454">MTMRYNMEDEFSITHVKARWVLDSRGNPTVEAEVRTFAGGYGSAIVPSGASTGTHEALELRDGGKRFHGKGVSKAVENVNKIIAPEILGEDSRKQEEIDSKMISLDGTPNKSRLGANAILSVSLAVAHAAADTYGLPLFQYLGGALASTLPVPLMNIINGGKHAGNELKIQEFLIVPVGASSFSEALAIGSEVYHSLRGYLKEKYGVSAINVGDEGGFAPPMSRTREALDALIHAVKNAGYEPGRDVVLALDAAASEFYDEKRGVYAIDGAELTREKLIEFYESLVEEYPIVSIEDPLYEEDFEGFAEVTRSLKIQVVGDDLFVTNVERLRRGIEAGAANALLLKVNQIGTLTEALSAARMALENNYSVIVSHRSGETEDVTISHIAVALNAGQIKTGAPARSERNAKYNELLRIEEYLGGRARYPGIKAFKAYKRTL</sequence>
<evidence type="ECO:0000313" key="13">
    <source>
        <dbReference type="Proteomes" id="UP000000641"/>
    </source>
</evidence>
<name>A1RWE2_THEPD</name>
<dbReference type="InterPro" id="IPR000941">
    <property type="entry name" value="Enolase"/>
</dbReference>
<feature type="domain" description="Enolase N-terminal" evidence="11">
    <location>
        <begin position="13"/>
        <end position="142"/>
    </location>
</feature>